<dbReference type="AlphaFoldDB" id="A0A4Q9KHK4"/>
<dbReference type="Proteomes" id="UP000291933">
    <property type="component" value="Unassembled WGS sequence"/>
</dbReference>
<name>A0A4Q9KHK4_PROTD</name>
<evidence type="ECO:0000313" key="3">
    <source>
        <dbReference type="Proteomes" id="UP000291933"/>
    </source>
</evidence>
<keyword evidence="1" id="KW-0812">Transmembrane</keyword>
<keyword evidence="3" id="KW-1185">Reference proteome</keyword>
<gene>
    <name evidence="2" type="ORF">ET996_14000</name>
</gene>
<organism evidence="2 3">
    <name type="scientific">Propioniciclava tarda</name>
    <dbReference type="NCBI Taxonomy" id="433330"/>
    <lineage>
        <taxon>Bacteria</taxon>
        <taxon>Bacillati</taxon>
        <taxon>Actinomycetota</taxon>
        <taxon>Actinomycetes</taxon>
        <taxon>Propionibacteriales</taxon>
        <taxon>Propionibacteriaceae</taxon>
        <taxon>Propioniciclava</taxon>
    </lineage>
</organism>
<evidence type="ECO:0000256" key="1">
    <source>
        <dbReference type="SAM" id="Phobius"/>
    </source>
</evidence>
<keyword evidence="1" id="KW-0472">Membrane</keyword>
<evidence type="ECO:0000313" key="2">
    <source>
        <dbReference type="EMBL" id="TBT91439.1"/>
    </source>
</evidence>
<comment type="caution">
    <text evidence="2">The sequence shown here is derived from an EMBL/GenBank/DDBJ whole genome shotgun (WGS) entry which is preliminary data.</text>
</comment>
<dbReference type="RefSeq" id="WP_131173177.1">
    <property type="nucleotide sequence ID" value="NZ_FXTL01000034.1"/>
</dbReference>
<dbReference type="EMBL" id="SDMR01000033">
    <property type="protein sequence ID" value="TBT91439.1"/>
    <property type="molecule type" value="Genomic_DNA"/>
</dbReference>
<feature type="transmembrane region" description="Helical" evidence="1">
    <location>
        <begin position="90"/>
        <end position="110"/>
    </location>
</feature>
<reference evidence="2 3" key="1">
    <citation type="submission" date="2019-01" db="EMBL/GenBank/DDBJ databases">
        <title>Lactibacter flavus gen. nov., sp. nov., a novel bacterium of the family Propionibacteriaceae isolated from raw milk and dairy products.</title>
        <authorList>
            <person name="Huptas C."/>
            <person name="Wenning M."/>
            <person name="Breitenwieser F."/>
            <person name="Doll E."/>
            <person name="Von Neubeck M."/>
            <person name="Busse H.-J."/>
            <person name="Scherer S."/>
        </authorList>
    </citation>
    <scope>NUCLEOTIDE SEQUENCE [LARGE SCALE GENOMIC DNA]</scope>
    <source>
        <strain evidence="2 3">DSM 22130</strain>
    </source>
</reference>
<accession>A0A4Q9KHK4</accession>
<proteinExistence type="predicted"/>
<sequence>MTLETPAESNPCFEEEPNQAILREMDRSSIQWFLQPDQVDSAQAANDFTKSVGVQAAKIAKRRQASAVDSPDITKAIDTVYPQTPNGGPLIWAILGLVGGVLLSIAICLFNADVTTLASKCPPQPWSSS</sequence>
<protein>
    <submittedName>
        <fullName evidence="2">Uncharacterized protein</fullName>
    </submittedName>
</protein>
<keyword evidence="1" id="KW-1133">Transmembrane helix</keyword>